<evidence type="ECO:0000313" key="3">
    <source>
        <dbReference type="Proteomes" id="UP000607653"/>
    </source>
</evidence>
<dbReference type="AlphaFoldDB" id="A0A822YTT4"/>
<dbReference type="Proteomes" id="UP000607653">
    <property type="component" value="Unassembled WGS sequence"/>
</dbReference>
<name>A0A822YTT4_NELNU</name>
<keyword evidence="3" id="KW-1185">Reference proteome</keyword>
<feature type="compositionally biased region" description="Basic and acidic residues" evidence="1">
    <location>
        <begin position="120"/>
        <end position="132"/>
    </location>
</feature>
<protein>
    <submittedName>
        <fullName evidence="2">Uncharacterized protein</fullName>
    </submittedName>
</protein>
<comment type="caution">
    <text evidence="2">The sequence shown here is derived from an EMBL/GenBank/DDBJ whole genome shotgun (WGS) entry which is preliminary data.</text>
</comment>
<sequence length="132" mass="15018">MSCSGGMTCTGRRRTWEEACRHSLSVENLKTNSTWVLAGEKERRRENERNRDKGEKMREGLIREVAIKGMPPLPEVAAAVIVEQKIRRESWGGRKRRGEAREKKETTAVVTYRGGGAEEGGTKNEEEERKED</sequence>
<proteinExistence type="predicted"/>
<dbReference type="EMBL" id="DUZY01000004">
    <property type="protein sequence ID" value="DAD35947.1"/>
    <property type="molecule type" value="Genomic_DNA"/>
</dbReference>
<accession>A0A822YTT4</accession>
<feature type="region of interest" description="Disordered" evidence="1">
    <location>
        <begin position="90"/>
        <end position="132"/>
    </location>
</feature>
<reference evidence="2 3" key="1">
    <citation type="journal article" date="2020" name="Mol. Biol. Evol.">
        <title>Distinct Expression and Methylation Patterns for Genes with Different Fates following a Single Whole-Genome Duplication in Flowering Plants.</title>
        <authorList>
            <person name="Shi T."/>
            <person name="Rahmani R.S."/>
            <person name="Gugger P.F."/>
            <person name="Wang M."/>
            <person name="Li H."/>
            <person name="Zhang Y."/>
            <person name="Li Z."/>
            <person name="Wang Q."/>
            <person name="Van de Peer Y."/>
            <person name="Marchal K."/>
            <person name="Chen J."/>
        </authorList>
    </citation>
    <scope>NUCLEOTIDE SEQUENCE [LARGE SCALE GENOMIC DNA]</scope>
    <source>
        <tissue evidence="2">Leaf</tissue>
    </source>
</reference>
<evidence type="ECO:0000256" key="1">
    <source>
        <dbReference type="SAM" id="MobiDB-lite"/>
    </source>
</evidence>
<evidence type="ECO:0000313" key="2">
    <source>
        <dbReference type="EMBL" id="DAD35947.1"/>
    </source>
</evidence>
<gene>
    <name evidence="2" type="ORF">HUJ06_006587</name>
</gene>
<organism evidence="2 3">
    <name type="scientific">Nelumbo nucifera</name>
    <name type="common">Sacred lotus</name>
    <dbReference type="NCBI Taxonomy" id="4432"/>
    <lineage>
        <taxon>Eukaryota</taxon>
        <taxon>Viridiplantae</taxon>
        <taxon>Streptophyta</taxon>
        <taxon>Embryophyta</taxon>
        <taxon>Tracheophyta</taxon>
        <taxon>Spermatophyta</taxon>
        <taxon>Magnoliopsida</taxon>
        <taxon>Proteales</taxon>
        <taxon>Nelumbonaceae</taxon>
        <taxon>Nelumbo</taxon>
    </lineage>
</organism>